<keyword evidence="2" id="KW-1133">Transmembrane helix</keyword>
<evidence type="ECO:0000256" key="1">
    <source>
        <dbReference type="SAM" id="MobiDB-lite"/>
    </source>
</evidence>
<protein>
    <submittedName>
        <fullName evidence="3">Uncharacterized protein</fullName>
    </submittedName>
</protein>
<sequence length="319" mass="33942">MSAASRLWRRAPLWRFSLYSCIFFLVLAAFFPTPRLLHLLPWLSRLPGSTAHHPASQGGPNPPTAPDGQNQAGNNNNEPLSADRVGAPDINASFTGGIPFGGHTLPLPAGTWHPVLSGQIGPDGAMLVNIMVRTDRGIVTGVMIARTNAKPLPAQGVDAIENPCHDDRNFSSHIASEGNNGVLECWRISRATLNNGTVSSDDLIRMAFERLHTLGFPVPSVFIVTSWVRAAKAQDGGVTTAGVDTLLAPVQPGTVQLLAPLPYWEKNTVTQAPAAQRFVLATQQWMANWSGVLRSGLTAGLPAGIAPLDLSVDPAAPRL</sequence>
<accession>A0A1D8URB3</accession>
<dbReference type="RefSeq" id="WP_070401988.1">
    <property type="nucleotide sequence ID" value="NZ_BJVW01000002.1"/>
</dbReference>
<organism evidence="3 4">
    <name type="scientific">Kozakia baliensis</name>
    <dbReference type="NCBI Taxonomy" id="153496"/>
    <lineage>
        <taxon>Bacteria</taxon>
        <taxon>Pseudomonadati</taxon>
        <taxon>Pseudomonadota</taxon>
        <taxon>Alphaproteobacteria</taxon>
        <taxon>Acetobacterales</taxon>
        <taxon>Acetobacteraceae</taxon>
        <taxon>Kozakia</taxon>
    </lineage>
</organism>
<feature type="region of interest" description="Disordered" evidence="1">
    <location>
        <begin position="50"/>
        <end position="86"/>
    </location>
</feature>
<keyword evidence="2" id="KW-0812">Transmembrane</keyword>
<evidence type="ECO:0000256" key="2">
    <source>
        <dbReference type="SAM" id="Phobius"/>
    </source>
</evidence>
<dbReference type="STRING" id="153496.A0U89_02460"/>
<keyword evidence="4" id="KW-1185">Reference proteome</keyword>
<feature type="transmembrane region" description="Helical" evidence="2">
    <location>
        <begin position="12"/>
        <end position="31"/>
    </location>
</feature>
<reference evidence="3 4" key="1">
    <citation type="journal article" date="2016" name="Microb. Cell Fact.">
        <title>Dissection of exopolysaccharide biosynthesis in Kozakia baliensis.</title>
        <authorList>
            <person name="Brandt J.U."/>
            <person name="Jakob F."/>
            <person name="Behr J."/>
            <person name="Geissler A.J."/>
            <person name="Vogel R.F."/>
        </authorList>
    </citation>
    <scope>NUCLEOTIDE SEQUENCE [LARGE SCALE GENOMIC DNA]</scope>
    <source>
        <strain evidence="3 4">DSM 14400</strain>
    </source>
</reference>
<dbReference type="OrthoDB" id="7261578at2"/>
<dbReference type="AlphaFoldDB" id="A0A1D8URB3"/>
<dbReference type="eggNOG" id="ENOG5033BUV">
    <property type="taxonomic scope" value="Bacteria"/>
</dbReference>
<keyword evidence="2" id="KW-0472">Membrane</keyword>
<dbReference type="KEGG" id="kba:A0U89_02460"/>
<feature type="compositionally biased region" description="Polar residues" evidence="1">
    <location>
        <begin position="67"/>
        <end position="79"/>
    </location>
</feature>
<evidence type="ECO:0000313" key="3">
    <source>
        <dbReference type="EMBL" id="AOX16174.1"/>
    </source>
</evidence>
<name>A0A1D8URB3_9PROT</name>
<dbReference type="Proteomes" id="UP000179145">
    <property type="component" value="Chromosome"/>
</dbReference>
<proteinExistence type="predicted"/>
<dbReference type="EMBL" id="CP014674">
    <property type="protein sequence ID" value="AOX16174.1"/>
    <property type="molecule type" value="Genomic_DNA"/>
</dbReference>
<evidence type="ECO:0000313" key="4">
    <source>
        <dbReference type="Proteomes" id="UP000179145"/>
    </source>
</evidence>
<gene>
    <name evidence="3" type="ORF">A0U89_02460</name>
</gene>